<dbReference type="CDD" id="cd11040">
    <property type="entry name" value="CYP7_CYP8-like"/>
    <property type="match status" value="1"/>
</dbReference>
<accession>A0A0B2X0V4</accession>
<dbReference type="STRING" id="1081103.A0A0B2X0V4"/>
<keyword evidence="7" id="KW-0560">Oxidoreductase</keyword>
<dbReference type="RefSeq" id="XP_040679776.1">
    <property type="nucleotide sequence ID" value="XM_040821971.1"/>
</dbReference>
<comment type="similarity">
    <text evidence="2 7">Belongs to the cytochrome P450 family.</text>
</comment>
<dbReference type="InterPro" id="IPR053007">
    <property type="entry name" value="CYP450_monoxygenase_sec-met"/>
</dbReference>
<dbReference type="InterPro" id="IPR036396">
    <property type="entry name" value="Cyt_P450_sf"/>
</dbReference>
<feature type="binding site" description="axial binding residue" evidence="6">
    <location>
        <position position="475"/>
    </location>
    <ligand>
        <name>heme</name>
        <dbReference type="ChEBI" id="CHEBI:30413"/>
    </ligand>
    <ligandPart>
        <name>Fe</name>
        <dbReference type="ChEBI" id="CHEBI:18248"/>
    </ligandPart>
</feature>
<comment type="cofactor">
    <cofactor evidence="1 6">
        <name>heme</name>
        <dbReference type="ChEBI" id="CHEBI:30413"/>
    </cofactor>
</comment>
<evidence type="ECO:0000256" key="4">
    <source>
        <dbReference type="ARBA" id="ARBA00023004"/>
    </source>
</evidence>
<dbReference type="OrthoDB" id="1470350at2759"/>
<dbReference type="PANTHER" id="PTHR47582:SF1">
    <property type="entry name" value="P450, PUTATIVE (EUROFUNG)-RELATED"/>
    <property type="match status" value="1"/>
</dbReference>
<dbReference type="GO" id="GO:0004497">
    <property type="term" value="F:monooxygenase activity"/>
    <property type="evidence" value="ECO:0007669"/>
    <property type="project" value="UniProtKB-KW"/>
</dbReference>
<organism evidence="8 9">
    <name type="scientific">Metarhizium album (strain ARSEF 1941)</name>
    <dbReference type="NCBI Taxonomy" id="1081103"/>
    <lineage>
        <taxon>Eukaryota</taxon>
        <taxon>Fungi</taxon>
        <taxon>Dikarya</taxon>
        <taxon>Ascomycota</taxon>
        <taxon>Pezizomycotina</taxon>
        <taxon>Sordariomycetes</taxon>
        <taxon>Hypocreomycetidae</taxon>
        <taxon>Hypocreales</taxon>
        <taxon>Clavicipitaceae</taxon>
        <taxon>Metarhizium</taxon>
    </lineage>
</organism>
<keyword evidence="5 7" id="KW-0503">Monooxygenase</keyword>
<evidence type="ECO:0000256" key="5">
    <source>
        <dbReference type="ARBA" id="ARBA00023033"/>
    </source>
</evidence>
<name>A0A0B2X0V4_METAS</name>
<dbReference type="PRINTS" id="PR00465">
    <property type="entry name" value="EP450IV"/>
</dbReference>
<comment type="caution">
    <text evidence="8">The sequence shown here is derived from an EMBL/GenBank/DDBJ whole genome shotgun (WGS) entry which is preliminary data.</text>
</comment>
<dbReference type="GO" id="GO:0005506">
    <property type="term" value="F:iron ion binding"/>
    <property type="evidence" value="ECO:0007669"/>
    <property type="project" value="InterPro"/>
</dbReference>
<dbReference type="PANTHER" id="PTHR47582">
    <property type="entry name" value="P450, PUTATIVE (EUROFUNG)-RELATED"/>
    <property type="match status" value="1"/>
</dbReference>
<keyword evidence="6 7" id="KW-0349">Heme</keyword>
<evidence type="ECO:0000313" key="9">
    <source>
        <dbReference type="Proteomes" id="UP000030816"/>
    </source>
</evidence>
<keyword evidence="4 6" id="KW-0408">Iron</keyword>
<dbReference type="AlphaFoldDB" id="A0A0B2X0V4"/>
<evidence type="ECO:0000256" key="2">
    <source>
        <dbReference type="ARBA" id="ARBA00010617"/>
    </source>
</evidence>
<dbReference type="InterPro" id="IPR017972">
    <property type="entry name" value="Cyt_P450_CS"/>
</dbReference>
<dbReference type="GeneID" id="63737627"/>
<reference evidence="8 9" key="1">
    <citation type="journal article" date="2014" name="Proc. Natl. Acad. Sci. U.S.A.">
        <title>Trajectory and genomic determinants of fungal-pathogen speciation and host adaptation.</title>
        <authorList>
            <person name="Hu X."/>
            <person name="Xiao G."/>
            <person name="Zheng P."/>
            <person name="Shang Y."/>
            <person name="Su Y."/>
            <person name="Zhang X."/>
            <person name="Liu X."/>
            <person name="Zhan S."/>
            <person name="St Leger R.J."/>
            <person name="Wang C."/>
        </authorList>
    </citation>
    <scope>NUCLEOTIDE SEQUENCE [LARGE SCALE GENOMIC DNA]</scope>
    <source>
        <strain evidence="8 9">ARSEF 1941</strain>
    </source>
</reference>
<keyword evidence="9" id="KW-1185">Reference proteome</keyword>
<proteinExistence type="inferred from homology"/>
<evidence type="ECO:0000256" key="3">
    <source>
        <dbReference type="ARBA" id="ARBA00022723"/>
    </source>
</evidence>
<evidence type="ECO:0000313" key="8">
    <source>
        <dbReference type="EMBL" id="KHN98710.1"/>
    </source>
</evidence>
<evidence type="ECO:0000256" key="6">
    <source>
        <dbReference type="PIRSR" id="PIRSR602403-1"/>
    </source>
</evidence>
<dbReference type="Gene3D" id="1.10.630.10">
    <property type="entry name" value="Cytochrome P450"/>
    <property type="match status" value="1"/>
</dbReference>
<dbReference type="HOGENOM" id="CLU_018012_4_2_1"/>
<evidence type="ECO:0000256" key="1">
    <source>
        <dbReference type="ARBA" id="ARBA00001971"/>
    </source>
</evidence>
<dbReference type="Pfam" id="PF00067">
    <property type="entry name" value="p450"/>
    <property type="match status" value="1"/>
</dbReference>
<dbReference type="EMBL" id="AZHE01000006">
    <property type="protein sequence ID" value="KHN98710.1"/>
    <property type="molecule type" value="Genomic_DNA"/>
</dbReference>
<dbReference type="PROSITE" id="PS00086">
    <property type="entry name" value="CYTOCHROME_P450"/>
    <property type="match status" value="1"/>
</dbReference>
<protein>
    <submittedName>
        <fullName evidence="8">Cytochrome P450</fullName>
    </submittedName>
</protein>
<dbReference type="SUPFAM" id="SSF48264">
    <property type="entry name" value="Cytochrome P450"/>
    <property type="match status" value="1"/>
</dbReference>
<gene>
    <name evidence="8" type="ORF">MAM_03172</name>
</gene>
<evidence type="ECO:0000256" key="7">
    <source>
        <dbReference type="RuleBase" id="RU000461"/>
    </source>
</evidence>
<dbReference type="InterPro" id="IPR002403">
    <property type="entry name" value="Cyt_P450_E_grp-IV"/>
</dbReference>
<keyword evidence="3 6" id="KW-0479">Metal-binding</keyword>
<dbReference type="Proteomes" id="UP000030816">
    <property type="component" value="Unassembled WGS sequence"/>
</dbReference>
<dbReference type="GO" id="GO:0016705">
    <property type="term" value="F:oxidoreductase activity, acting on paired donors, with incorporation or reduction of molecular oxygen"/>
    <property type="evidence" value="ECO:0007669"/>
    <property type="project" value="InterPro"/>
</dbReference>
<sequence>MAALQQTLGTPLAMAESPFANATARESGMVSAAAAALQQSPTRYTVSALLFSVLVYLYRRSIPVLDAKEPPLMLPRIPFVGHLIGLIKNQAEYYTDLRNTTEAAIATLPMLGGKTYAIWDPALAQSALRQKTLSFEPFLVDFSQTMLGMKEESYEAFREMPELVAEFFDTLHVTVRGEPLRRMNLNALKYISSRLDGAKGEKQMPMPNLYLWLRELMTSATTTALLGRKNPFLHRPELVDDLWTWENAIPTMLITPYHSVTSAAAFRAREKLQKELARYYAARCDEDDTAAAVTRERAAVLRKYGFPDDEIGKFEAGLLQLATSNTIPTTFWMVANILARPDLVARLREELDPLVRRTQDVAAVNVVALDEASPLLASCYRESIRLSNHALCVRRVVEDTTVSDGRGESYVLKKGSDVHIPGGYTHRAEDVWGANAAEYDADRFANRRGKLSAHAQAEKNKRAAYIPFGGGRHLCPGRNFASAEILGITAALVLAFDMSADGRGCPPRLPPMASTTIMGGASKPERQGEGTSLVMQRRPGWEAVTFEFELVGS</sequence>
<dbReference type="InterPro" id="IPR001128">
    <property type="entry name" value="Cyt_P450"/>
</dbReference>
<dbReference type="GO" id="GO:0020037">
    <property type="term" value="F:heme binding"/>
    <property type="evidence" value="ECO:0007669"/>
    <property type="project" value="InterPro"/>
</dbReference>